<dbReference type="Pfam" id="PF00294">
    <property type="entry name" value="PfkB"/>
    <property type="match status" value="1"/>
</dbReference>
<evidence type="ECO:0000256" key="2">
    <source>
        <dbReference type="ARBA" id="ARBA00022777"/>
    </source>
</evidence>
<dbReference type="GO" id="GO:0004747">
    <property type="term" value="F:ribokinase activity"/>
    <property type="evidence" value="ECO:0007669"/>
    <property type="project" value="UniProtKB-EC"/>
</dbReference>
<keyword evidence="1 4" id="KW-0808">Transferase</keyword>
<dbReference type="InterPro" id="IPR011611">
    <property type="entry name" value="PfkB_dom"/>
</dbReference>
<dbReference type="InterPro" id="IPR029056">
    <property type="entry name" value="Ribokinase-like"/>
</dbReference>
<dbReference type="CDD" id="cd01942">
    <property type="entry name" value="ribokinase_group_A"/>
    <property type="match status" value="1"/>
</dbReference>
<dbReference type="PANTHER" id="PTHR10584">
    <property type="entry name" value="SUGAR KINASE"/>
    <property type="match status" value="1"/>
</dbReference>
<accession>A0A2H5X8Q0</accession>
<dbReference type="Gene3D" id="3.40.1190.20">
    <property type="match status" value="1"/>
</dbReference>
<dbReference type="EMBL" id="BEHT01000001">
    <property type="protein sequence ID" value="GBC97572.1"/>
    <property type="molecule type" value="Genomic_DNA"/>
</dbReference>
<keyword evidence="2 4" id="KW-0418">Kinase</keyword>
<sequence length="305" mass="32222">MANLTVVGCGALNWDCLFKVQQLVTDSESIVEESFEAPGGSAANTIYALAKWGTPTGFLGAVGDDSEGQHIIADLQGVGVDTQHIRVVKGQRTGRVLGLIDSKGRRSLYVQPGANKALRLTEADLHFAARAECVHLSSLVGDAMLEQQQWLVQQLPKDVLVSFAPGTLYAQRGAAALESLLRRATVLFLTRHELASLTGTENLEAAAQQLWSLGVEVLVVTLGEQGSWVGSNGKGRFAPSVQAHVVDTTGAGDAFAAGFLWGFLNGRPLPECQRLGTIAAAFCLRALGARTGTPTLDELLAVAFG</sequence>
<name>A0A2H5X8Q0_9BACT</name>
<organism evidence="4 5">
    <name type="scientific">Candidatus Fervidibacter japonicus</name>
    <dbReference type="NCBI Taxonomy" id="2035412"/>
    <lineage>
        <taxon>Bacteria</taxon>
        <taxon>Candidatus Fervidibacterota</taxon>
        <taxon>Candidatus Fervidibacter</taxon>
    </lineage>
</organism>
<feature type="domain" description="Carbohydrate kinase PfkB" evidence="3">
    <location>
        <begin position="9"/>
        <end position="295"/>
    </location>
</feature>
<dbReference type="SUPFAM" id="SSF53613">
    <property type="entry name" value="Ribokinase-like"/>
    <property type="match status" value="1"/>
</dbReference>
<proteinExistence type="predicted"/>
<dbReference type="Proteomes" id="UP000236173">
    <property type="component" value="Unassembled WGS sequence"/>
</dbReference>
<evidence type="ECO:0000259" key="3">
    <source>
        <dbReference type="Pfam" id="PF00294"/>
    </source>
</evidence>
<evidence type="ECO:0000256" key="1">
    <source>
        <dbReference type="ARBA" id="ARBA00022679"/>
    </source>
</evidence>
<dbReference type="InterPro" id="IPR002173">
    <property type="entry name" value="Carboh/pur_kinase_PfkB_CS"/>
</dbReference>
<evidence type="ECO:0000313" key="4">
    <source>
        <dbReference type="EMBL" id="GBC97572.1"/>
    </source>
</evidence>
<reference evidence="5" key="1">
    <citation type="submission" date="2017-09" db="EMBL/GenBank/DDBJ databases">
        <title>Metaegenomics of thermophilic ammonia-oxidizing enrichment culture.</title>
        <authorList>
            <person name="Kato S."/>
            <person name="Suzuki K."/>
        </authorList>
    </citation>
    <scope>NUCLEOTIDE SEQUENCE [LARGE SCALE GENOMIC DNA]</scope>
</reference>
<gene>
    <name evidence="4" type="primary">rbsK_1</name>
    <name evidence="4" type="ORF">HRbin17_00059</name>
</gene>
<dbReference type="EC" id="2.7.1.15" evidence="4"/>
<dbReference type="AlphaFoldDB" id="A0A2H5X8Q0"/>
<comment type="caution">
    <text evidence="4">The sequence shown here is derived from an EMBL/GenBank/DDBJ whole genome shotgun (WGS) entry which is preliminary data.</text>
</comment>
<protein>
    <submittedName>
        <fullName evidence="4">Ribokinase</fullName>
        <ecNumber evidence="4">2.7.1.15</ecNumber>
    </submittedName>
</protein>
<dbReference type="PANTHER" id="PTHR10584:SF166">
    <property type="entry name" value="RIBOKINASE"/>
    <property type="match status" value="1"/>
</dbReference>
<evidence type="ECO:0000313" key="5">
    <source>
        <dbReference type="Proteomes" id="UP000236173"/>
    </source>
</evidence>
<dbReference type="PROSITE" id="PS00584">
    <property type="entry name" value="PFKB_KINASES_2"/>
    <property type="match status" value="1"/>
</dbReference>